<feature type="transmembrane region" description="Helical" evidence="6">
    <location>
        <begin position="362"/>
        <end position="381"/>
    </location>
</feature>
<keyword evidence="6" id="KW-0812">Transmembrane</keyword>
<dbReference type="InterPro" id="IPR050222">
    <property type="entry name" value="MATE_MdtK"/>
</dbReference>
<evidence type="ECO:0000256" key="5">
    <source>
        <dbReference type="ARBA" id="ARBA00031636"/>
    </source>
</evidence>
<feature type="transmembrane region" description="Helical" evidence="6">
    <location>
        <begin position="197"/>
        <end position="220"/>
    </location>
</feature>
<dbReference type="InterPro" id="IPR002528">
    <property type="entry name" value="MATE_fam"/>
</dbReference>
<evidence type="ECO:0000256" key="1">
    <source>
        <dbReference type="ARBA" id="ARBA00003408"/>
    </source>
</evidence>
<feature type="transmembrane region" description="Helical" evidence="6">
    <location>
        <begin position="319"/>
        <end position="342"/>
    </location>
</feature>
<protein>
    <recommendedName>
        <fullName evidence="3">Probable multidrug resistance protein NorM</fullName>
    </recommendedName>
    <alternativeName>
        <fullName evidence="5">Multidrug-efflux transporter</fullName>
    </alternativeName>
</protein>
<evidence type="ECO:0000256" key="2">
    <source>
        <dbReference type="ARBA" id="ARBA00010199"/>
    </source>
</evidence>
<reference evidence="7 8" key="1">
    <citation type="submission" date="2021-01" db="EMBL/GenBank/DDBJ databases">
        <title>Tumebacillus sp. strain ITR2 16S ribosomal RNA gene Genome sequencing and assembly.</title>
        <authorList>
            <person name="Kang M."/>
        </authorList>
    </citation>
    <scope>NUCLEOTIDE SEQUENCE [LARGE SCALE GENOMIC DNA]</scope>
    <source>
        <strain evidence="7 8">ITR2</strain>
    </source>
</reference>
<evidence type="ECO:0000256" key="3">
    <source>
        <dbReference type="ARBA" id="ARBA00020268"/>
    </source>
</evidence>
<keyword evidence="6" id="KW-1133">Transmembrane helix</keyword>
<dbReference type="RefSeq" id="WP_201632579.1">
    <property type="nucleotide sequence ID" value="NZ_JAEQNB010000001.1"/>
</dbReference>
<feature type="transmembrane region" description="Helical" evidence="6">
    <location>
        <begin position="164"/>
        <end position="185"/>
    </location>
</feature>
<evidence type="ECO:0000256" key="6">
    <source>
        <dbReference type="SAM" id="Phobius"/>
    </source>
</evidence>
<feature type="transmembrane region" description="Helical" evidence="6">
    <location>
        <begin position="50"/>
        <end position="75"/>
    </location>
</feature>
<dbReference type="Proteomes" id="UP000602284">
    <property type="component" value="Unassembled WGS sequence"/>
</dbReference>
<comment type="function">
    <text evidence="1">Multidrug efflux pump.</text>
</comment>
<feature type="transmembrane region" description="Helical" evidence="6">
    <location>
        <begin position="418"/>
        <end position="437"/>
    </location>
</feature>
<feature type="transmembrane region" description="Helical" evidence="6">
    <location>
        <begin position="135"/>
        <end position="152"/>
    </location>
</feature>
<keyword evidence="4" id="KW-0813">Transport</keyword>
<comment type="caution">
    <text evidence="7">The sequence shown here is derived from an EMBL/GenBank/DDBJ whole genome shotgun (WGS) entry which is preliminary data.</text>
</comment>
<evidence type="ECO:0000313" key="7">
    <source>
        <dbReference type="EMBL" id="MBL0386366.1"/>
    </source>
</evidence>
<dbReference type="Pfam" id="PF01554">
    <property type="entry name" value="MatE"/>
    <property type="match status" value="1"/>
</dbReference>
<feature type="transmembrane region" description="Helical" evidence="6">
    <location>
        <begin position="20"/>
        <end position="44"/>
    </location>
</feature>
<dbReference type="EMBL" id="JAEQNB010000001">
    <property type="protein sequence ID" value="MBL0386366.1"/>
    <property type="molecule type" value="Genomic_DNA"/>
</dbReference>
<evidence type="ECO:0000256" key="4">
    <source>
        <dbReference type="ARBA" id="ARBA00022448"/>
    </source>
</evidence>
<feature type="transmembrane region" description="Helical" evidence="6">
    <location>
        <begin position="278"/>
        <end position="298"/>
    </location>
</feature>
<feature type="transmembrane region" description="Helical" evidence="6">
    <location>
        <begin position="96"/>
        <end position="115"/>
    </location>
</feature>
<dbReference type="PANTHER" id="PTHR43298">
    <property type="entry name" value="MULTIDRUG RESISTANCE PROTEIN NORM-RELATED"/>
    <property type="match status" value="1"/>
</dbReference>
<sequence>MKTTAQSVGYRGMVGEFVNLSVPVMLRGGLQWLISTIELIWIGMIGSVEVAAAGVATTLLTFFLAILRIPSVGAISTMSQLFARGDSESAHRQFKTAVLMSLFAGVIFAVLVALAGDWVASFFADQSLAAKVGEYLLGFAWGLPAWGLMPLVQAGMVTANNAKLSLYAATGSAVTFVLFLGLNFAGAFDAAGLSVGLTGIGVMTSIANWVYVVLAFSFMNSKQANLKWSLTLKAKVTAADIKAIMATGVPGSMENIITSFGLNFLLKGMSLSGPEVMHIASVGLRMLELVWLPFWYLSGMVTRFMAGKFSTRKLDLTIPALRVVTSIIIIPMILIALLYLAIPDGMLHVIGRDSSNLTSQTRWVFILVGFYQSVTVAIMSLSAILRGLTLYTYPMRTQVVSTLISLGFLYVMKDHVGPAVLVSFFVIVGIVQTYVLYRKGASFAKKECSPSQTSNQVMNAGGVKA</sequence>
<comment type="similarity">
    <text evidence="2">Belongs to the multi antimicrobial extrusion (MATE) (TC 2.A.66.1) family.</text>
</comment>
<accession>A0ABS1J7X3</accession>
<organism evidence="7 8">
    <name type="scientific">Tumebacillus amylolyticus</name>
    <dbReference type="NCBI Taxonomy" id="2801339"/>
    <lineage>
        <taxon>Bacteria</taxon>
        <taxon>Bacillati</taxon>
        <taxon>Bacillota</taxon>
        <taxon>Bacilli</taxon>
        <taxon>Bacillales</taxon>
        <taxon>Alicyclobacillaceae</taxon>
        <taxon>Tumebacillus</taxon>
    </lineage>
</organism>
<keyword evidence="6" id="KW-0472">Membrane</keyword>
<name>A0ABS1J7X3_9BACL</name>
<gene>
    <name evidence="7" type="ORF">JJB07_06870</name>
</gene>
<dbReference type="PANTHER" id="PTHR43298:SF2">
    <property type="entry name" value="FMN_FAD EXPORTER YEEO-RELATED"/>
    <property type="match status" value="1"/>
</dbReference>
<proteinExistence type="inferred from homology"/>
<keyword evidence="8" id="KW-1185">Reference proteome</keyword>
<evidence type="ECO:0000313" key="8">
    <source>
        <dbReference type="Proteomes" id="UP000602284"/>
    </source>
</evidence>